<protein>
    <recommendedName>
        <fullName evidence="3">BTB domain-containing protein</fullName>
    </recommendedName>
</protein>
<proteinExistence type="predicted"/>
<sequence>MTASSLGFHCERPDFTVRSVPDGDEFLVRRECLAQGSEVFRDMFHCCDASTGERVLELQESAPSLSLLFQLLHNTPEPYVPPDADKPVHVEAHDYVHIQQRVPAHAIPFPLLPTLFVLADKYACAPAVMQACFSHLAAYASTHPLRVYGMAVGMGHAAIAAKASKFLLHPPLTSYTTDEIKSIPTAEAYHRLVLLHEHRIKRLREILIDEPIFPQRYGECSKHTARTKRHWEARKGLVIPRVAAATDVAAEMTLDVNQLAGCETCFKAWVAATAMLGYKCSKVPRRIDKLPTSVTQPI</sequence>
<keyword evidence="2" id="KW-1185">Reference proteome</keyword>
<dbReference type="Gene3D" id="3.30.710.10">
    <property type="entry name" value="Potassium Channel Kv1.1, Chain A"/>
    <property type="match status" value="1"/>
</dbReference>
<name>A0A9P3LBF4_9APHY</name>
<evidence type="ECO:0008006" key="3">
    <source>
        <dbReference type="Google" id="ProtNLM"/>
    </source>
</evidence>
<comment type="caution">
    <text evidence="1">The sequence shown here is derived from an EMBL/GenBank/DDBJ whole genome shotgun (WGS) entry which is preliminary data.</text>
</comment>
<accession>A0A9P3LBF4</accession>
<dbReference type="EMBL" id="BPQB01000007">
    <property type="protein sequence ID" value="GJE87777.1"/>
    <property type="molecule type" value="Genomic_DNA"/>
</dbReference>
<evidence type="ECO:0000313" key="2">
    <source>
        <dbReference type="Proteomes" id="UP000703269"/>
    </source>
</evidence>
<dbReference type="InterPro" id="IPR011333">
    <property type="entry name" value="SKP1/BTB/POZ_sf"/>
</dbReference>
<dbReference type="AlphaFoldDB" id="A0A9P3LBF4"/>
<gene>
    <name evidence="1" type="ORF">PsYK624_038600</name>
</gene>
<evidence type="ECO:0000313" key="1">
    <source>
        <dbReference type="EMBL" id="GJE87777.1"/>
    </source>
</evidence>
<dbReference type="OrthoDB" id="3335429at2759"/>
<dbReference type="Proteomes" id="UP000703269">
    <property type="component" value="Unassembled WGS sequence"/>
</dbReference>
<organism evidence="1 2">
    <name type="scientific">Phanerochaete sordida</name>
    <dbReference type="NCBI Taxonomy" id="48140"/>
    <lineage>
        <taxon>Eukaryota</taxon>
        <taxon>Fungi</taxon>
        <taxon>Dikarya</taxon>
        <taxon>Basidiomycota</taxon>
        <taxon>Agaricomycotina</taxon>
        <taxon>Agaricomycetes</taxon>
        <taxon>Polyporales</taxon>
        <taxon>Phanerochaetaceae</taxon>
        <taxon>Phanerochaete</taxon>
    </lineage>
</organism>
<reference evidence="1 2" key="1">
    <citation type="submission" date="2021-08" db="EMBL/GenBank/DDBJ databases">
        <title>Draft Genome Sequence of Phanerochaete sordida strain YK-624.</title>
        <authorList>
            <person name="Mori T."/>
            <person name="Dohra H."/>
            <person name="Suzuki T."/>
            <person name="Kawagishi H."/>
            <person name="Hirai H."/>
        </authorList>
    </citation>
    <scope>NUCLEOTIDE SEQUENCE [LARGE SCALE GENOMIC DNA]</scope>
    <source>
        <strain evidence="1 2">YK-624</strain>
    </source>
</reference>